<accession>A0A917HVS4</accession>
<evidence type="ECO:0000313" key="2">
    <source>
        <dbReference type="EMBL" id="GGG91163.1"/>
    </source>
</evidence>
<protein>
    <recommendedName>
        <fullName evidence="1">Carbohydrate-binding domain-containing protein</fullName>
    </recommendedName>
</protein>
<dbReference type="PANTHER" id="PTHR35532:SF5">
    <property type="entry name" value="CARBOHYDRATE-BINDING DOMAIN-CONTAINING PROTEIN"/>
    <property type="match status" value="1"/>
</dbReference>
<dbReference type="Pfam" id="PF06452">
    <property type="entry name" value="CBM9_1"/>
    <property type="match status" value="1"/>
</dbReference>
<dbReference type="GO" id="GO:0030246">
    <property type="term" value="F:carbohydrate binding"/>
    <property type="evidence" value="ECO:0007669"/>
    <property type="project" value="InterPro"/>
</dbReference>
<dbReference type="SUPFAM" id="SSF49344">
    <property type="entry name" value="CBD9-like"/>
    <property type="match status" value="1"/>
</dbReference>
<feature type="domain" description="Carbohydrate-binding" evidence="1">
    <location>
        <begin position="3"/>
        <end position="87"/>
    </location>
</feature>
<organism evidence="2 3">
    <name type="scientific">Polaribacter pacificus</name>
    <dbReference type="NCBI Taxonomy" id="1775173"/>
    <lineage>
        <taxon>Bacteria</taxon>
        <taxon>Pseudomonadati</taxon>
        <taxon>Bacteroidota</taxon>
        <taxon>Flavobacteriia</taxon>
        <taxon>Flavobacteriales</taxon>
        <taxon>Flavobacteriaceae</taxon>
    </lineage>
</organism>
<dbReference type="Gene3D" id="2.60.40.1190">
    <property type="match status" value="1"/>
</dbReference>
<keyword evidence="3" id="KW-1185">Reference proteome</keyword>
<dbReference type="CDD" id="cd09620">
    <property type="entry name" value="CBM9_like_3"/>
    <property type="match status" value="1"/>
</dbReference>
<reference evidence="2" key="1">
    <citation type="journal article" date="2014" name="Int. J. Syst. Evol. Microbiol.">
        <title>Complete genome sequence of Corynebacterium casei LMG S-19264T (=DSM 44701T), isolated from a smear-ripened cheese.</title>
        <authorList>
            <consortium name="US DOE Joint Genome Institute (JGI-PGF)"/>
            <person name="Walter F."/>
            <person name="Albersmeier A."/>
            <person name="Kalinowski J."/>
            <person name="Ruckert C."/>
        </authorList>
    </citation>
    <scope>NUCLEOTIDE SEQUENCE</scope>
    <source>
        <strain evidence="2">CGMCC 1.15763</strain>
    </source>
</reference>
<dbReference type="Proteomes" id="UP000633278">
    <property type="component" value="Unassembled WGS sequence"/>
</dbReference>
<name>A0A917HVS4_9FLAO</name>
<proteinExistence type="predicted"/>
<reference evidence="2" key="2">
    <citation type="submission" date="2020-09" db="EMBL/GenBank/DDBJ databases">
        <authorList>
            <person name="Sun Q."/>
            <person name="Zhou Y."/>
        </authorList>
    </citation>
    <scope>NUCLEOTIDE SEQUENCE</scope>
    <source>
        <strain evidence="2">CGMCC 1.15763</strain>
    </source>
</reference>
<dbReference type="GO" id="GO:0004553">
    <property type="term" value="F:hydrolase activity, hydrolyzing O-glycosyl compounds"/>
    <property type="evidence" value="ECO:0007669"/>
    <property type="project" value="InterPro"/>
</dbReference>
<dbReference type="AlphaFoldDB" id="A0A917HVS4"/>
<sequence length="319" mass="37095">MIIDGKAEEESWKTALFTDEFIDIEGIKTPSQKTQVKMLWDEDYLYVYAKLYEAHIWGDITKRDAVIYYNNDFEVFIDPSNTTHNYGEIEINALGTVWDLNLNKPYYLGGKAKNSWHLENLKSAIYIDGTINNPDDLDNFWSVEIAIPLANIYELKAGRKGVPKNEEQWRINFSRVQWDYDLKNKRYSRKKEAGKFLPEYNWVWSNQGAINMHLPENWGYLQFSDQTASKKIKFKQQTDHLSEQLSYALFREIAFKSLQNLKTVKPGTAINFATIIYKDCQLEASFLKTYAGFTIKTTNTKTGTSYIIKEDGALLRKTS</sequence>
<dbReference type="EMBL" id="BMJW01000001">
    <property type="protein sequence ID" value="GGG91163.1"/>
    <property type="molecule type" value="Genomic_DNA"/>
</dbReference>
<dbReference type="GO" id="GO:0016052">
    <property type="term" value="P:carbohydrate catabolic process"/>
    <property type="evidence" value="ECO:0007669"/>
    <property type="project" value="InterPro"/>
</dbReference>
<gene>
    <name evidence="2" type="ORF">GCM10011416_04680</name>
</gene>
<evidence type="ECO:0000313" key="3">
    <source>
        <dbReference type="Proteomes" id="UP000633278"/>
    </source>
</evidence>
<dbReference type="InterPro" id="IPR010502">
    <property type="entry name" value="Carb-bd_dom_fam9"/>
</dbReference>
<dbReference type="PANTHER" id="PTHR35532">
    <property type="entry name" value="SIMILAR TO POLYHYDROXYALKANOATE DEPOLYMERASE"/>
    <property type="match status" value="1"/>
</dbReference>
<evidence type="ECO:0000259" key="1">
    <source>
        <dbReference type="Pfam" id="PF06452"/>
    </source>
</evidence>
<comment type="caution">
    <text evidence="2">The sequence shown here is derived from an EMBL/GenBank/DDBJ whole genome shotgun (WGS) entry which is preliminary data.</text>
</comment>